<dbReference type="WBParaSite" id="ALUE_0001203201-mRNA-1">
    <property type="protein sequence ID" value="ALUE_0001203201-mRNA-1"/>
    <property type="gene ID" value="ALUE_0001203201"/>
</dbReference>
<proteinExistence type="predicted"/>
<reference evidence="3" key="1">
    <citation type="submission" date="2017-02" db="UniProtKB">
        <authorList>
            <consortium name="WormBaseParasite"/>
        </authorList>
    </citation>
    <scope>IDENTIFICATION</scope>
</reference>
<accession>A0A0M3I563</accession>
<organism evidence="2 3">
    <name type="scientific">Ascaris lumbricoides</name>
    <name type="common">Giant roundworm</name>
    <dbReference type="NCBI Taxonomy" id="6252"/>
    <lineage>
        <taxon>Eukaryota</taxon>
        <taxon>Metazoa</taxon>
        <taxon>Ecdysozoa</taxon>
        <taxon>Nematoda</taxon>
        <taxon>Chromadorea</taxon>
        <taxon>Rhabditida</taxon>
        <taxon>Spirurina</taxon>
        <taxon>Ascaridomorpha</taxon>
        <taxon>Ascaridoidea</taxon>
        <taxon>Ascarididae</taxon>
        <taxon>Ascaris</taxon>
    </lineage>
</organism>
<feature type="compositionally biased region" description="Basic and acidic residues" evidence="1">
    <location>
        <begin position="1"/>
        <end position="13"/>
    </location>
</feature>
<feature type="compositionally biased region" description="Basic residues" evidence="1">
    <location>
        <begin position="14"/>
        <end position="27"/>
    </location>
</feature>
<evidence type="ECO:0000313" key="2">
    <source>
        <dbReference type="Proteomes" id="UP000036681"/>
    </source>
</evidence>
<evidence type="ECO:0000313" key="3">
    <source>
        <dbReference type="WBParaSite" id="ALUE_0001203201-mRNA-1"/>
    </source>
</evidence>
<evidence type="ECO:0000256" key="1">
    <source>
        <dbReference type="SAM" id="MobiDB-lite"/>
    </source>
</evidence>
<keyword evidence="2" id="KW-1185">Reference proteome</keyword>
<protein>
    <submittedName>
        <fullName evidence="3">Uncharacterized protein</fullName>
    </submittedName>
</protein>
<dbReference type="Proteomes" id="UP000036681">
    <property type="component" value="Unplaced"/>
</dbReference>
<feature type="region of interest" description="Disordered" evidence="1">
    <location>
        <begin position="1"/>
        <end position="27"/>
    </location>
</feature>
<dbReference type="AlphaFoldDB" id="A0A0M3I563"/>
<sequence length="118" mass="13731">MYEGDRERPETATRKRRSASKRNSHKRSALWTCVTAKQMRAALELNDAVSSCCYLQKSFNVLPEIRLFADVAVFWLQQVRVLIQLGCDLLNFRIMPKKFERSHLMRNLLPLKVSLTCS</sequence>
<name>A0A0M3I563_ASCLU</name>